<evidence type="ECO:0000256" key="6">
    <source>
        <dbReference type="SAM" id="Phobius"/>
    </source>
</evidence>
<gene>
    <name evidence="7" type="ORF">AAEO59_16000</name>
</gene>
<feature type="transmembrane region" description="Helical" evidence="6">
    <location>
        <begin position="112"/>
        <end position="129"/>
    </location>
</feature>
<feature type="transmembrane region" description="Helical" evidence="6">
    <location>
        <begin position="47"/>
        <end position="67"/>
    </location>
</feature>
<comment type="caution">
    <text evidence="7">The sequence shown here is derived from an EMBL/GenBank/DDBJ whole genome shotgun (WGS) entry which is preliminary data.</text>
</comment>
<reference evidence="7 8" key="1">
    <citation type="submission" date="2024-04" db="EMBL/GenBank/DDBJ databases">
        <title>Flavobacterium sp. DGU99 16S ribosomal RNA gene Genome sequencing and assembly.</title>
        <authorList>
            <person name="Park S."/>
        </authorList>
    </citation>
    <scope>NUCLEOTIDE SEQUENCE [LARGE SCALE GENOMIC DNA]</scope>
    <source>
        <strain evidence="7 8">DGU99</strain>
    </source>
</reference>
<evidence type="ECO:0000256" key="1">
    <source>
        <dbReference type="ARBA" id="ARBA00004651"/>
    </source>
</evidence>
<proteinExistence type="predicted"/>
<sequence length="489" mass="55449">MQNKADHRQAFFFTLINYVGILIGIFSTLFVYPKNKEMLGVFRYVESLAQVLFPIMLLGVSQVLIKFGPKLDKYQEKQLFNYSVLSILFMSFLVLIAIGGSSLFSVFKHLDYVYLAFSMGLFLAFIDLFKKQATIIQKISVPTFFDNIVPKLALPAIFLLVLNNCVSSGGSLVLYAISYGLIALFVAVYLFCYFKPVFRFDFKSLFTQIDKKEMYRFSLFAFAGSLGSVFAFRIDAIMIPKFISMEANGSFSIGVTLASALAIPATGIFTLYAPIISNFIKNDMMEELNLKYKEISKLLFFIGAILYSCIFLGIENLFMLLPTHENLMASVSVILILGFNVLVNMGTGFNGEIITYSKYYQFNVIAILVLVILNVTLNILFINVFHMGIEGVAFASLIAMVLFNLSKLIFIYQKFKLFPFDQSYLKLVVVFSAVLLCCYFLPNLQNNWLNLICKTGLSMLLNLGIIYKLNLVYSYNFWVNKMLAKLKSK</sequence>
<evidence type="ECO:0000256" key="2">
    <source>
        <dbReference type="ARBA" id="ARBA00022475"/>
    </source>
</evidence>
<keyword evidence="4 6" id="KW-1133">Transmembrane helix</keyword>
<name>A0ABU9HRG4_9FLAO</name>
<feature type="transmembrane region" description="Helical" evidence="6">
    <location>
        <begin position="79"/>
        <end position="100"/>
    </location>
</feature>
<feature type="transmembrane region" description="Helical" evidence="6">
    <location>
        <begin position="251"/>
        <end position="277"/>
    </location>
</feature>
<feature type="transmembrane region" description="Helical" evidence="6">
    <location>
        <begin position="173"/>
        <end position="194"/>
    </location>
</feature>
<feature type="transmembrane region" description="Helical" evidence="6">
    <location>
        <begin position="391"/>
        <end position="412"/>
    </location>
</feature>
<keyword evidence="2" id="KW-1003">Cell membrane</keyword>
<evidence type="ECO:0000256" key="5">
    <source>
        <dbReference type="ARBA" id="ARBA00023136"/>
    </source>
</evidence>
<dbReference type="EMBL" id="JBBYHU010000053">
    <property type="protein sequence ID" value="MEL1242561.1"/>
    <property type="molecule type" value="Genomic_DNA"/>
</dbReference>
<evidence type="ECO:0000256" key="3">
    <source>
        <dbReference type="ARBA" id="ARBA00022692"/>
    </source>
</evidence>
<evidence type="ECO:0000256" key="4">
    <source>
        <dbReference type="ARBA" id="ARBA00022989"/>
    </source>
</evidence>
<feature type="transmembrane region" description="Helical" evidence="6">
    <location>
        <begin position="298"/>
        <end position="321"/>
    </location>
</feature>
<feature type="transmembrane region" description="Helical" evidence="6">
    <location>
        <begin position="327"/>
        <end position="347"/>
    </location>
</feature>
<comment type="subcellular location">
    <subcellularLocation>
        <location evidence="1">Cell membrane</location>
        <topology evidence="1">Multi-pass membrane protein</topology>
    </subcellularLocation>
</comment>
<evidence type="ECO:0000313" key="8">
    <source>
        <dbReference type="Proteomes" id="UP001398556"/>
    </source>
</evidence>
<dbReference type="RefSeq" id="WP_341701753.1">
    <property type="nucleotide sequence ID" value="NZ_JBBYHU010000053.1"/>
</dbReference>
<organism evidence="7 8">
    <name type="scientific">Flavobacterium flavipallidum</name>
    <dbReference type="NCBI Taxonomy" id="3139140"/>
    <lineage>
        <taxon>Bacteria</taxon>
        <taxon>Pseudomonadati</taxon>
        <taxon>Bacteroidota</taxon>
        <taxon>Flavobacteriia</taxon>
        <taxon>Flavobacteriales</taxon>
        <taxon>Flavobacteriaceae</taxon>
        <taxon>Flavobacterium</taxon>
    </lineage>
</organism>
<dbReference type="InterPro" id="IPR050833">
    <property type="entry name" value="Poly_Biosynth_Transport"/>
</dbReference>
<keyword evidence="3 6" id="KW-0812">Transmembrane</keyword>
<dbReference type="PANTHER" id="PTHR30250">
    <property type="entry name" value="PST FAMILY PREDICTED COLANIC ACID TRANSPORTER"/>
    <property type="match status" value="1"/>
</dbReference>
<feature type="transmembrane region" description="Helical" evidence="6">
    <location>
        <begin position="424"/>
        <end position="442"/>
    </location>
</feature>
<feature type="transmembrane region" description="Helical" evidence="6">
    <location>
        <begin position="12"/>
        <end position="32"/>
    </location>
</feature>
<protein>
    <submittedName>
        <fullName evidence="7">Polysaccharide biosynthesis C-terminal domain-containing protein</fullName>
    </submittedName>
</protein>
<feature type="transmembrane region" description="Helical" evidence="6">
    <location>
        <begin position="215"/>
        <end position="239"/>
    </location>
</feature>
<dbReference type="PANTHER" id="PTHR30250:SF11">
    <property type="entry name" value="O-ANTIGEN TRANSPORTER-RELATED"/>
    <property type="match status" value="1"/>
</dbReference>
<feature type="transmembrane region" description="Helical" evidence="6">
    <location>
        <begin position="359"/>
        <end position="385"/>
    </location>
</feature>
<dbReference type="Proteomes" id="UP001398556">
    <property type="component" value="Unassembled WGS sequence"/>
</dbReference>
<evidence type="ECO:0000313" key="7">
    <source>
        <dbReference type="EMBL" id="MEL1242561.1"/>
    </source>
</evidence>
<keyword evidence="8" id="KW-1185">Reference proteome</keyword>
<accession>A0ABU9HRG4</accession>
<feature type="transmembrane region" description="Helical" evidence="6">
    <location>
        <begin position="141"/>
        <end position="161"/>
    </location>
</feature>
<keyword evidence="5 6" id="KW-0472">Membrane</keyword>